<reference evidence="1 2" key="1">
    <citation type="submission" date="2021-06" db="EMBL/GenBank/DDBJ databases">
        <title>A haploid diamondback moth (Plutella xylostella L.) genome assembly resolves 31 chromosomes and identifies a diamide resistance mutation.</title>
        <authorList>
            <person name="Ward C.M."/>
            <person name="Perry K.D."/>
            <person name="Baker G."/>
            <person name="Powis K."/>
            <person name="Heckel D.G."/>
            <person name="Baxter S.W."/>
        </authorList>
    </citation>
    <scope>NUCLEOTIDE SEQUENCE [LARGE SCALE GENOMIC DNA]</scope>
    <source>
        <strain evidence="1 2">LV</strain>
        <tissue evidence="1">Single pupa</tissue>
    </source>
</reference>
<name>A0ABQ7QTM2_PLUXY</name>
<gene>
    <name evidence="1" type="ORF">JYU34_005589</name>
</gene>
<sequence length="51" mass="5499">MAKDSYNSHVLHEVQVVARAVDGVCCESSQVALVEQHGGTFRRADEALPTS</sequence>
<evidence type="ECO:0000313" key="1">
    <source>
        <dbReference type="EMBL" id="KAG7308392.1"/>
    </source>
</evidence>
<dbReference type="EMBL" id="JAHIBW010000008">
    <property type="protein sequence ID" value="KAG7308392.1"/>
    <property type="molecule type" value="Genomic_DNA"/>
</dbReference>
<keyword evidence="2" id="KW-1185">Reference proteome</keyword>
<proteinExistence type="predicted"/>
<dbReference type="Proteomes" id="UP000823941">
    <property type="component" value="Chromosome 8"/>
</dbReference>
<evidence type="ECO:0000313" key="2">
    <source>
        <dbReference type="Proteomes" id="UP000823941"/>
    </source>
</evidence>
<accession>A0ABQ7QTM2</accession>
<comment type="caution">
    <text evidence="1">The sequence shown here is derived from an EMBL/GenBank/DDBJ whole genome shotgun (WGS) entry which is preliminary data.</text>
</comment>
<protein>
    <submittedName>
        <fullName evidence="1">Uncharacterized protein</fullName>
    </submittedName>
</protein>
<organism evidence="1 2">
    <name type="scientific">Plutella xylostella</name>
    <name type="common">Diamondback moth</name>
    <name type="synonym">Plutella maculipennis</name>
    <dbReference type="NCBI Taxonomy" id="51655"/>
    <lineage>
        <taxon>Eukaryota</taxon>
        <taxon>Metazoa</taxon>
        <taxon>Ecdysozoa</taxon>
        <taxon>Arthropoda</taxon>
        <taxon>Hexapoda</taxon>
        <taxon>Insecta</taxon>
        <taxon>Pterygota</taxon>
        <taxon>Neoptera</taxon>
        <taxon>Endopterygota</taxon>
        <taxon>Lepidoptera</taxon>
        <taxon>Glossata</taxon>
        <taxon>Ditrysia</taxon>
        <taxon>Yponomeutoidea</taxon>
        <taxon>Plutellidae</taxon>
        <taxon>Plutella</taxon>
    </lineage>
</organism>